<keyword evidence="4" id="KW-0238">DNA-binding</keyword>
<keyword evidence="3" id="KW-0805">Transcription regulation</keyword>
<dbReference type="PRINTS" id="PR00598">
    <property type="entry name" value="HTHMARR"/>
</dbReference>
<evidence type="ECO:0000256" key="2">
    <source>
        <dbReference type="ARBA" id="ARBA00022490"/>
    </source>
</evidence>
<dbReference type="GO" id="GO:0005737">
    <property type="term" value="C:cytoplasm"/>
    <property type="evidence" value="ECO:0007669"/>
    <property type="project" value="UniProtKB-SubCell"/>
</dbReference>
<keyword evidence="2" id="KW-0963">Cytoplasm</keyword>
<evidence type="ECO:0000259" key="6">
    <source>
        <dbReference type="PROSITE" id="PS50995"/>
    </source>
</evidence>
<dbReference type="PANTHER" id="PTHR33164:SF5">
    <property type="entry name" value="ORGANIC HYDROPEROXIDE RESISTANCE TRANSCRIPTIONAL REGULATOR"/>
    <property type="match status" value="1"/>
</dbReference>
<evidence type="ECO:0000256" key="3">
    <source>
        <dbReference type="ARBA" id="ARBA00023015"/>
    </source>
</evidence>
<name>Q2SPL6_HAHCH</name>
<dbReference type="Proteomes" id="UP000000238">
    <property type="component" value="Chromosome"/>
</dbReference>
<dbReference type="PROSITE" id="PS50995">
    <property type="entry name" value="HTH_MARR_2"/>
    <property type="match status" value="1"/>
</dbReference>
<comment type="subcellular location">
    <subcellularLocation>
        <location evidence="1">Cytoplasm</location>
    </subcellularLocation>
</comment>
<dbReference type="KEGG" id="hch:HCH_00501"/>
<dbReference type="InterPro" id="IPR000835">
    <property type="entry name" value="HTH_MarR-typ"/>
</dbReference>
<dbReference type="eggNOG" id="COG1846">
    <property type="taxonomic scope" value="Bacteria"/>
</dbReference>
<dbReference type="AlphaFoldDB" id="Q2SPL6"/>
<accession>Q2SPL6</accession>
<dbReference type="InterPro" id="IPR036390">
    <property type="entry name" value="WH_DNA-bd_sf"/>
</dbReference>
<evidence type="ECO:0000313" key="8">
    <source>
        <dbReference type="Proteomes" id="UP000000238"/>
    </source>
</evidence>
<dbReference type="PANTHER" id="PTHR33164">
    <property type="entry name" value="TRANSCRIPTIONAL REGULATOR, MARR FAMILY"/>
    <property type="match status" value="1"/>
</dbReference>
<feature type="domain" description="HTH marR-type" evidence="6">
    <location>
        <begin position="15"/>
        <end position="145"/>
    </location>
</feature>
<dbReference type="SMART" id="SM00347">
    <property type="entry name" value="HTH_MARR"/>
    <property type="match status" value="1"/>
</dbReference>
<protein>
    <submittedName>
        <fullName evidence="7">Transcriptional regulator</fullName>
    </submittedName>
</protein>
<dbReference type="OrthoDB" id="9806864at2"/>
<dbReference type="Pfam" id="PF22381">
    <property type="entry name" value="Staph_reg_Sar_Rot"/>
    <property type="match status" value="1"/>
</dbReference>
<dbReference type="RefSeq" id="WP_011394485.1">
    <property type="nucleotide sequence ID" value="NC_007645.1"/>
</dbReference>
<dbReference type="InterPro" id="IPR039422">
    <property type="entry name" value="MarR/SlyA-like"/>
</dbReference>
<dbReference type="FunFam" id="1.10.10.10:FF:000163">
    <property type="entry name" value="MarR family transcriptional regulator"/>
    <property type="match status" value="1"/>
</dbReference>
<sequence length="154" mass="17347">MTTMTTTPGKALKLGEQLCFALYSTSLAMSKLYKPLLSELGLTYPQYLIMLVLWEQEGLTSSELAKQLTQDLGALSPVVKRLEKEGLLQRKRSREDERVVRLFLTEAGKKLRDSAESIPEQVLCISGLGMEEAKALRKQLEELRQALSTREKSE</sequence>
<dbReference type="Gene3D" id="1.10.10.10">
    <property type="entry name" value="Winged helix-like DNA-binding domain superfamily/Winged helix DNA-binding domain"/>
    <property type="match status" value="1"/>
</dbReference>
<keyword evidence="8" id="KW-1185">Reference proteome</keyword>
<organism evidence="7 8">
    <name type="scientific">Hahella chejuensis (strain KCTC 2396)</name>
    <dbReference type="NCBI Taxonomy" id="349521"/>
    <lineage>
        <taxon>Bacteria</taxon>
        <taxon>Pseudomonadati</taxon>
        <taxon>Pseudomonadota</taxon>
        <taxon>Gammaproteobacteria</taxon>
        <taxon>Oceanospirillales</taxon>
        <taxon>Hahellaceae</taxon>
        <taxon>Hahella</taxon>
    </lineage>
</organism>
<dbReference type="STRING" id="349521.HCH_00501"/>
<evidence type="ECO:0000256" key="4">
    <source>
        <dbReference type="ARBA" id="ARBA00023125"/>
    </source>
</evidence>
<evidence type="ECO:0000256" key="1">
    <source>
        <dbReference type="ARBA" id="ARBA00004496"/>
    </source>
</evidence>
<gene>
    <name evidence="7" type="ordered locus">HCH_00501</name>
</gene>
<keyword evidence="5" id="KW-0804">Transcription</keyword>
<reference evidence="7 8" key="1">
    <citation type="journal article" date="2005" name="Nucleic Acids Res.">
        <title>Genomic blueprint of Hahella chejuensis, a marine microbe producing an algicidal agent.</title>
        <authorList>
            <person name="Jeong H."/>
            <person name="Yim J.H."/>
            <person name="Lee C."/>
            <person name="Choi S.-H."/>
            <person name="Park Y.K."/>
            <person name="Yoon S.H."/>
            <person name="Hur C.-G."/>
            <person name="Kang H.-Y."/>
            <person name="Kim D."/>
            <person name="Lee H.H."/>
            <person name="Park K.H."/>
            <person name="Park S.-H."/>
            <person name="Park H.-S."/>
            <person name="Lee H.K."/>
            <person name="Oh T.K."/>
            <person name="Kim J.F."/>
        </authorList>
    </citation>
    <scope>NUCLEOTIDE SEQUENCE [LARGE SCALE GENOMIC DNA]</scope>
    <source>
        <strain evidence="7 8">KCTC 2396</strain>
    </source>
</reference>
<evidence type="ECO:0000313" key="7">
    <source>
        <dbReference type="EMBL" id="ABC27408.1"/>
    </source>
</evidence>
<dbReference type="GO" id="GO:0006950">
    <property type="term" value="P:response to stress"/>
    <property type="evidence" value="ECO:0007669"/>
    <property type="project" value="TreeGrafter"/>
</dbReference>
<dbReference type="EMBL" id="CP000155">
    <property type="protein sequence ID" value="ABC27408.1"/>
    <property type="molecule type" value="Genomic_DNA"/>
</dbReference>
<dbReference type="GO" id="GO:0003700">
    <property type="term" value="F:DNA-binding transcription factor activity"/>
    <property type="evidence" value="ECO:0007669"/>
    <property type="project" value="InterPro"/>
</dbReference>
<dbReference type="InterPro" id="IPR036388">
    <property type="entry name" value="WH-like_DNA-bd_sf"/>
</dbReference>
<proteinExistence type="predicted"/>
<dbReference type="SUPFAM" id="SSF46785">
    <property type="entry name" value="Winged helix' DNA-binding domain"/>
    <property type="match status" value="1"/>
</dbReference>
<evidence type="ECO:0000256" key="5">
    <source>
        <dbReference type="ARBA" id="ARBA00023163"/>
    </source>
</evidence>
<dbReference type="InterPro" id="IPR055166">
    <property type="entry name" value="Transc_reg_Sar_Rot_HTH"/>
</dbReference>
<dbReference type="GO" id="GO:0003677">
    <property type="term" value="F:DNA binding"/>
    <property type="evidence" value="ECO:0007669"/>
    <property type="project" value="UniProtKB-KW"/>
</dbReference>
<dbReference type="HOGENOM" id="CLU_083287_3_0_6"/>